<evidence type="ECO:0000313" key="1">
    <source>
        <dbReference type="EMBL" id="CAA9275784.1"/>
    </source>
</evidence>
<dbReference type="GO" id="GO:0016773">
    <property type="term" value="F:phosphotransferase activity, alcohol group as acceptor"/>
    <property type="evidence" value="ECO:0007669"/>
    <property type="project" value="InterPro"/>
</dbReference>
<dbReference type="EMBL" id="CADCTK010000711">
    <property type="protein sequence ID" value="CAA9275784.1"/>
    <property type="molecule type" value="Genomic_DNA"/>
</dbReference>
<dbReference type="GO" id="GO:0019748">
    <property type="term" value="P:secondary metabolic process"/>
    <property type="evidence" value="ECO:0007669"/>
    <property type="project" value="InterPro"/>
</dbReference>
<dbReference type="SUPFAM" id="SSF56112">
    <property type="entry name" value="Protein kinase-like (PK-like)"/>
    <property type="match status" value="1"/>
</dbReference>
<organism evidence="1">
    <name type="scientific">uncultured Chloroflexia bacterium</name>
    <dbReference type="NCBI Taxonomy" id="1672391"/>
    <lineage>
        <taxon>Bacteria</taxon>
        <taxon>Bacillati</taxon>
        <taxon>Chloroflexota</taxon>
        <taxon>Chloroflexia</taxon>
        <taxon>environmental samples</taxon>
    </lineage>
</organism>
<gene>
    <name evidence="1" type="ORF">AVDCRST_MAG26-3055</name>
</gene>
<dbReference type="AlphaFoldDB" id="A0A6J4JE24"/>
<name>A0A6J4JE24_9CHLR</name>
<dbReference type="Pfam" id="PF04655">
    <property type="entry name" value="APH_6_hur"/>
    <property type="match status" value="1"/>
</dbReference>
<sequence>MFGDAQRFEAVAAEDPLNFAPLQDPGGRTWLRDLPASVSDLCRRWRLLPSPGDFHTGYHGVVIPVRREGRGYVLKLTWPADRTVDEAKALSTWRGRGAVVLLEADIERGALLLELLDAERTLKSVGLQQAAAIAGALVRRLAVPAPEGLPVLTDIALALASGLQERQHRLADPIPARTFVSISSLARPVIATCTNGLLVHADLHYGNVLAGTREAWLAIDPKPVSGEPEHAVPELLWTRVDEVADASGIRDLLAVLVESGQLDADKAHAWAVIRCADYWLWGLEHGLTRDPKRCERIVNALERSGSA</sequence>
<accession>A0A6J4JE24</accession>
<dbReference type="InterPro" id="IPR011009">
    <property type="entry name" value="Kinase-like_dom_sf"/>
</dbReference>
<protein>
    <recommendedName>
        <fullName evidence="2">Streptomycin 6-kinase</fullName>
    </recommendedName>
</protein>
<evidence type="ECO:0008006" key="2">
    <source>
        <dbReference type="Google" id="ProtNLM"/>
    </source>
</evidence>
<dbReference type="InterPro" id="IPR006748">
    <property type="entry name" value="NH2Glyco/OHUrea_AB-resist_kin"/>
</dbReference>
<reference evidence="1" key="1">
    <citation type="submission" date="2020-02" db="EMBL/GenBank/DDBJ databases">
        <authorList>
            <person name="Meier V. D."/>
        </authorList>
    </citation>
    <scope>NUCLEOTIDE SEQUENCE</scope>
    <source>
        <strain evidence="1">AVDCRST_MAG26</strain>
    </source>
</reference>
<proteinExistence type="predicted"/>